<feature type="transmembrane region" description="Helical" evidence="7">
    <location>
        <begin position="155"/>
        <end position="172"/>
    </location>
</feature>
<evidence type="ECO:0000256" key="1">
    <source>
        <dbReference type="ARBA" id="ARBA00004651"/>
    </source>
</evidence>
<keyword evidence="2 7" id="KW-0813">Transport</keyword>
<evidence type="ECO:0000313" key="10">
    <source>
        <dbReference type="Proteomes" id="UP000621436"/>
    </source>
</evidence>
<dbReference type="InterPro" id="IPR000515">
    <property type="entry name" value="MetI-like"/>
</dbReference>
<dbReference type="GO" id="GO:0055085">
    <property type="term" value="P:transmembrane transport"/>
    <property type="evidence" value="ECO:0007669"/>
    <property type="project" value="InterPro"/>
</dbReference>
<name>A0A931AS38_9FIRM</name>
<dbReference type="PANTHER" id="PTHR43744:SF8">
    <property type="entry name" value="SN-GLYCEROL-3-PHOSPHATE TRANSPORT SYSTEM PERMEASE PROTEIN UGPE"/>
    <property type="match status" value="1"/>
</dbReference>
<feature type="transmembrane region" description="Helical" evidence="7">
    <location>
        <begin position="26"/>
        <end position="48"/>
    </location>
</feature>
<dbReference type="CDD" id="cd06261">
    <property type="entry name" value="TM_PBP2"/>
    <property type="match status" value="1"/>
</dbReference>
<dbReference type="PROSITE" id="PS50928">
    <property type="entry name" value="ABC_TM1"/>
    <property type="match status" value="1"/>
</dbReference>
<dbReference type="SUPFAM" id="SSF161098">
    <property type="entry name" value="MetI-like"/>
    <property type="match status" value="1"/>
</dbReference>
<dbReference type="Pfam" id="PF00528">
    <property type="entry name" value="BPD_transp_1"/>
    <property type="match status" value="1"/>
</dbReference>
<dbReference type="AlphaFoldDB" id="A0A931AS38"/>
<evidence type="ECO:0000256" key="3">
    <source>
        <dbReference type="ARBA" id="ARBA00022475"/>
    </source>
</evidence>
<evidence type="ECO:0000256" key="6">
    <source>
        <dbReference type="ARBA" id="ARBA00023136"/>
    </source>
</evidence>
<dbReference type="GO" id="GO:0005886">
    <property type="term" value="C:plasma membrane"/>
    <property type="evidence" value="ECO:0007669"/>
    <property type="project" value="UniProtKB-SubCell"/>
</dbReference>
<comment type="subcellular location">
    <subcellularLocation>
        <location evidence="1 7">Cell membrane</location>
        <topology evidence="1 7">Multi-pass membrane protein</topology>
    </subcellularLocation>
</comment>
<comment type="caution">
    <text evidence="9">The sequence shown here is derived from an EMBL/GenBank/DDBJ whole genome shotgun (WGS) entry which is preliminary data.</text>
</comment>
<feature type="domain" description="ABC transmembrane type-1" evidence="8">
    <location>
        <begin position="87"/>
        <end position="279"/>
    </location>
</feature>
<evidence type="ECO:0000256" key="2">
    <source>
        <dbReference type="ARBA" id="ARBA00022448"/>
    </source>
</evidence>
<keyword evidence="3" id="KW-1003">Cell membrane</keyword>
<proteinExistence type="inferred from homology"/>
<gene>
    <name evidence="9" type="ORF">I0Q91_00750</name>
</gene>
<feature type="transmembrane region" description="Helical" evidence="7">
    <location>
        <begin position="258"/>
        <end position="279"/>
    </location>
</feature>
<evidence type="ECO:0000256" key="5">
    <source>
        <dbReference type="ARBA" id="ARBA00022989"/>
    </source>
</evidence>
<dbReference type="EMBL" id="JADPIE010000001">
    <property type="protein sequence ID" value="MBF8435594.1"/>
    <property type="molecule type" value="Genomic_DNA"/>
</dbReference>
<feature type="transmembrane region" description="Helical" evidence="7">
    <location>
        <begin position="91"/>
        <end position="115"/>
    </location>
</feature>
<evidence type="ECO:0000313" key="9">
    <source>
        <dbReference type="EMBL" id="MBF8435594.1"/>
    </source>
</evidence>
<keyword evidence="4 7" id="KW-0812">Transmembrane</keyword>
<dbReference type="InterPro" id="IPR035906">
    <property type="entry name" value="MetI-like_sf"/>
</dbReference>
<accession>A0A931AS38</accession>
<dbReference type="Proteomes" id="UP000621436">
    <property type="component" value="Unassembled WGS sequence"/>
</dbReference>
<keyword evidence="6 7" id="KW-0472">Membrane</keyword>
<evidence type="ECO:0000259" key="8">
    <source>
        <dbReference type="PROSITE" id="PS50928"/>
    </source>
</evidence>
<dbReference type="Gene3D" id="1.10.3720.10">
    <property type="entry name" value="MetI-like"/>
    <property type="match status" value="1"/>
</dbReference>
<comment type="similarity">
    <text evidence="7">Belongs to the binding-protein-dependent transport system permease family.</text>
</comment>
<feature type="transmembrane region" description="Helical" evidence="7">
    <location>
        <begin position="210"/>
        <end position="227"/>
    </location>
</feature>
<evidence type="ECO:0000256" key="7">
    <source>
        <dbReference type="RuleBase" id="RU363032"/>
    </source>
</evidence>
<reference evidence="9" key="1">
    <citation type="submission" date="2020-11" db="EMBL/GenBank/DDBJ databases">
        <title>Halonatronomonas betainensis gen. nov., sp. nov. a novel haloalkaliphilic representative of the family Halanaerobiacae capable of betaine degradation.</title>
        <authorList>
            <person name="Boltyanskaya Y."/>
            <person name="Kevbrin V."/>
            <person name="Detkova E."/>
            <person name="Grouzdev D.S."/>
            <person name="Koziaeva V."/>
            <person name="Zhilina T."/>
        </authorList>
    </citation>
    <scope>NUCLEOTIDE SEQUENCE</scope>
    <source>
        <strain evidence="9">Z-7014</strain>
    </source>
</reference>
<feature type="transmembrane region" description="Helical" evidence="7">
    <location>
        <begin position="122"/>
        <end position="143"/>
    </location>
</feature>
<protein>
    <submittedName>
        <fullName evidence="9">Carbohydrate ABC transporter permease</fullName>
    </submittedName>
</protein>
<organism evidence="9 10">
    <name type="scientific">Halonatronomonas betaini</name>
    <dbReference type="NCBI Taxonomy" id="2778430"/>
    <lineage>
        <taxon>Bacteria</taxon>
        <taxon>Bacillati</taxon>
        <taxon>Bacillota</taxon>
        <taxon>Clostridia</taxon>
        <taxon>Halanaerobiales</taxon>
        <taxon>Halarsenatibacteraceae</taxon>
        <taxon>Halonatronomonas</taxon>
    </lineage>
</organism>
<keyword evidence="5 7" id="KW-1133">Transmembrane helix</keyword>
<dbReference type="PANTHER" id="PTHR43744">
    <property type="entry name" value="ABC TRANSPORTER PERMEASE PROTEIN MG189-RELATED-RELATED"/>
    <property type="match status" value="1"/>
</dbReference>
<sequence>MVNNIASLWEDLTSNKYRRRKALKKIIIHILIVLAVLVLMIPLLWAIIASTQSPGQIYQYPPRLLPGNAFVRNFTIAWHRYNVGRGMLNSFYIAAVVSFVKIILALTSAMALVYYDFPIKTGIFFFILLTLLMPVPVRIVPLFDIVNDIGWANSYWALTVPFFASATGTFLFRQHFMSIPTSIAEAARVDGIGPVRFLVQILTPMSKNTIGAFVVITFVYVWNQYLWPMLIITTRSRQVVQLSMQQLTTSGPEQIVDWGVAMAGALTALIPPLIIFFLLQEQFMKGFALSDEK</sequence>
<dbReference type="RefSeq" id="WP_270452235.1">
    <property type="nucleotide sequence ID" value="NZ_JADPIE010000001.1"/>
</dbReference>
<keyword evidence="10" id="KW-1185">Reference proteome</keyword>
<evidence type="ECO:0000256" key="4">
    <source>
        <dbReference type="ARBA" id="ARBA00022692"/>
    </source>
</evidence>